<dbReference type="OrthoDB" id="1597724at2759"/>
<dbReference type="InterPro" id="IPR001478">
    <property type="entry name" value="PDZ"/>
</dbReference>
<reference evidence="4" key="1">
    <citation type="submission" date="2021-02" db="EMBL/GenBank/DDBJ databases">
        <authorList>
            <person name="Nowell W R."/>
        </authorList>
    </citation>
    <scope>NUCLEOTIDE SEQUENCE</scope>
</reference>
<dbReference type="GO" id="GO:0005525">
    <property type="term" value="F:GTP binding"/>
    <property type="evidence" value="ECO:0007669"/>
    <property type="project" value="InterPro"/>
</dbReference>
<protein>
    <recommendedName>
        <fullName evidence="6">Interferon-induced very large GTPase 1-like</fullName>
    </recommendedName>
</protein>
<dbReference type="PANTHER" id="PTHR22796">
    <property type="entry name" value="URG4-RELATED"/>
    <property type="match status" value="1"/>
</dbReference>
<evidence type="ECO:0008006" key="6">
    <source>
        <dbReference type="Google" id="ProtNLM"/>
    </source>
</evidence>
<feature type="domain" description="VLIG-type G" evidence="3">
    <location>
        <begin position="754"/>
        <end position="876"/>
    </location>
</feature>
<organism evidence="4 5">
    <name type="scientific">Rotaria sordida</name>
    <dbReference type="NCBI Taxonomy" id="392033"/>
    <lineage>
        <taxon>Eukaryota</taxon>
        <taxon>Metazoa</taxon>
        <taxon>Spiralia</taxon>
        <taxon>Gnathifera</taxon>
        <taxon>Rotifera</taxon>
        <taxon>Eurotatoria</taxon>
        <taxon>Bdelloidea</taxon>
        <taxon>Philodinida</taxon>
        <taxon>Philodinidae</taxon>
        <taxon>Rotaria</taxon>
    </lineage>
</organism>
<dbReference type="InterPro" id="IPR027417">
    <property type="entry name" value="P-loop_NTPase"/>
</dbReference>
<dbReference type="InterPro" id="IPR036034">
    <property type="entry name" value="PDZ_sf"/>
</dbReference>
<name>A0A813QS47_9BILA</name>
<proteinExistence type="predicted"/>
<dbReference type="SUPFAM" id="SSF52540">
    <property type="entry name" value="P-loop containing nucleoside triphosphate hydrolases"/>
    <property type="match status" value="1"/>
</dbReference>
<comment type="caution">
    <text evidence="4">The sequence shown here is derived from an EMBL/GenBank/DDBJ whole genome shotgun (WGS) entry which is preliminary data.</text>
</comment>
<dbReference type="PANTHER" id="PTHR22796:SF1">
    <property type="entry name" value="VWFA DOMAIN-CONTAINING PROTEIN"/>
    <property type="match status" value="1"/>
</dbReference>
<dbReference type="Proteomes" id="UP000663882">
    <property type="component" value="Unassembled WGS sequence"/>
</dbReference>
<evidence type="ECO:0000313" key="4">
    <source>
        <dbReference type="EMBL" id="CAF0772065.1"/>
    </source>
</evidence>
<dbReference type="Gene3D" id="3.40.50.300">
    <property type="entry name" value="P-loop containing nucleotide triphosphate hydrolases"/>
    <property type="match status" value="1"/>
</dbReference>
<dbReference type="Pfam" id="PF00595">
    <property type="entry name" value="PDZ"/>
    <property type="match status" value="1"/>
</dbReference>
<gene>
    <name evidence="4" type="ORF">RFH988_LOCUS2421</name>
</gene>
<feature type="domain" description="PDZ" evidence="2">
    <location>
        <begin position="9"/>
        <end position="101"/>
    </location>
</feature>
<dbReference type="Pfam" id="PF25683">
    <property type="entry name" value="URGCP_GTPase"/>
    <property type="match status" value="1"/>
</dbReference>
<accession>A0A813QS47</accession>
<keyword evidence="1" id="KW-0175">Coiled coil</keyword>
<dbReference type="PROSITE" id="PS51717">
    <property type="entry name" value="G_VLIG"/>
    <property type="match status" value="1"/>
</dbReference>
<evidence type="ECO:0000259" key="3">
    <source>
        <dbReference type="PROSITE" id="PS51717"/>
    </source>
</evidence>
<dbReference type="SUPFAM" id="SSF50156">
    <property type="entry name" value="PDZ domain-like"/>
    <property type="match status" value="1"/>
</dbReference>
<feature type="coiled-coil region" evidence="1">
    <location>
        <begin position="1386"/>
        <end position="1413"/>
    </location>
</feature>
<evidence type="ECO:0000256" key="1">
    <source>
        <dbReference type="SAM" id="Coils"/>
    </source>
</evidence>
<evidence type="ECO:0000313" key="5">
    <source>
        <dbReference type="Proteomes" id="UP000663882"/>
    </source>
</evidence>
<dbReference type="SMART" id="SM00228">
    <property type="entry name" value="PDZ"/>
    <property type="match status" value="1"/>
</dbReference>
<evidence type="ECO:0000259" key="2">
    <source>
        <dbReference type="PROSITE" id="PS50106"/>
    </source>
</evidence>
<dbReference type="PROSITE" id="PS50106">
    <property type="entry name" value="PDZ"/>
    <property type="match status" value="1"/>
</dbReference>
<sequence>MDKIENYRTATLQRKKGETFGFSLGRAIEDGVEFRLDEGLPTLHKIMNVLKNGYAHKASLRNDDRLIEINGQDVKSKSFVECVRLLQNTGDTVTIKVIRLSGENTISLSVQPSIIITAERSAEKQNLNINIPDFLKPNRCIYSIKVDYNDSSTIQCFEILKPYCQNLEGLVHPTFNTIVNEPLDANILSQILSNQISPAETLTAYVVDSLKRHHALNDIVVLLSEALESLVESGTGNKYEILVDQLTKRMLLVQTLENMSYDSQRFLCNFIRKNDLPIPLSYQFWNSTEKTMYHRINFNCLMETLCVTDLHVVLQFGSPSASGLGKTSLIGYLFNDKRRESFFTDTADCSWRDGCVDVLFADQFTIFDVHGKATDTRLIRSIQPYTYVQIIYVTEEDLNGDFLESNVMKVVPNIQTIVVVFDRNYDDVELSMKLIKHFKDKFTQWTNIQWTSAPMFNTYNSLPTRKIAQRNKRLREKFDQLLKRIKSYVQEPLFRSCFQIQSSFYEKNSNLTPIKLVFEIETELDHLFSQLSDKTENLLLVTPISYQKSQIKVSNASSYESRQLERIVSNSTVNDVSRSIQTSSIINKYHAFTISLLNHRTYIELLIVEAYLEKWRAAYVPSLRNKQEQLRENASAILRQLKQAERENATPSEATGLRQQYEMLLNQLRNVDSCLMNVDLTFGLFCDELFALWDHIHRTQTSSEIKNLQNKFNLVATKLAELVYKGFALHILRGRPLQSHSRLLKMCMEKLNLGDSVSILTVVGEQSSAKSSLLNSTFGCNFRVSAGRCTLGLYLGLAYYKNMTIIILDTEGLMSLEESGSIFDNQMVTMAVLSSNLVLINHKGEISSSLEGLIGMSLYAKIQIQSSPFKPKLLFVLRDQTQRDMKIFQQQLNRLKDNIQRNGQFLQMSIDDELEMKHIILMPGAFTEDTNRDYGIVQKWRTETFSMEINKLRTNVFKCLEEQMNEKVNMNFTQRNLSNSINSRKNFDAYFYSKLTTNWKSIDDLGKGLLQCQSLYELSVQNELKSIAANIIVERQNQLQRIGSDLIEKLIKEKDQLMNTNLDTSNNLKPHLWLQQIVQEGTINLSKLINEHAEDALKDYEEQTQHSYFKHIKKYEKTIQASIKNMQQYLYEHLEMRVLEMTLKTIQDYYRRELLNIKVTIKTSNEFPMRLNQRVQELKIEITDSLQAYKRSKKTIIKSALDVYKNVIRTKNENKYRNNTYNLCPLLDYNKYLEIIQELDIIINKYVHKYVEQNGRSNSSQATITPRSPFMTATNISPFAFPLEDQNVFHWLNNFNASSKNQQTIHFVFSVLLNLINDRLDISPLHLAYSDPKMIDDLIEIINCELRSAKLDFSHINRPALIRDLIIFTLYMLVEKTNQRFELKTKQLLTETFNHLEQVKENLLEQMNKDKKTNNQANLFRRIIGKEIIYELGRINRQKLIEEIRTKLNEYYSINPTDITRQIYSESIASQPIKPLSILKFVSDPSYFCWQHIYLITKSFSQELIHLYSDDITTTLTAYMLLIMDVVLNSECTDTHVLHNQVLQQIVSAIPDFQASRKIEIERIIENPDQFQEYFKNLDLFQGEMDNVLLQELAKVREEFSQAVIPECFETLFYQLIGCTSRCPGCGIKCELPAKIDPSEEHHHCSQHHLPMAFNGWSRNKQLHPHLSMCYQQWKTKTLFRDDNSMSSPEEFFSSEASDWYKDVKKKSETGEACSEQYPLIEQRRAWMAVRYKLLKEFELQDPENYHSGIYPTTIVSVPNNIEVLWESL</sequence>
<dbReference type="EMBL" id="CAJNOO010000052">
    <property type="protein sequence ID" value="CAF0772065.1"/>
    <property type="molecule type" value="Genomic_DNA"/>
</dbReference>
<feature type="coiled-coil region" evidence="1">
    <location>
        <begin position="1047"/>
        <end position="1103"/>
    </location>
</feature>
<dbReference type="Gene3D" id="2.30.42.10">
    <property type="match status" value="1"/>
</dbReference>
<dbReference type="InterPro" id="IPR030383">
    <property type="entry name" value="G_VLIG_dom"/>
</dbReference>